<dbReference type="AlphaFoldDB" id="A0A846LFL2"/>
<dbReference type="EMBL" id="JAAMPA010000001">
    <property type="protein sequence ID" value="NIH66963.1"/>
    <property type="molecule type" value="Genomic_DNA"/>
</dbReference>
<keyword evidence="6" id="KW-0808">Transferase</keyword>
<evidence type="ECO:0000256" key="5">
    <source>
        <dbReference type="ARBA" id="ARBA00022553"/>
    </source>
</evidence>
<keyword evidence="7" id="KW-0418">Kinase</keyword>
<gene>
    <name evidence="17" type="ORF">FB380_001409</name>
    <name evidence="16" type="ORF">GCM10011589_03810</name>
</gene>
<dbReference type="Pfam" id="PF00512">
    <property type="entry name" value="HisKA"/>
    <property type="match status" value="1"/>
</dbReference>
<sequence>MPLSPVLPAPPVPGGADLLTAHGLPEHAPVEQLQALTRVAAALCGTRTAVVNLLDESFQHQVGEVGFTGGSTDVSDSMCALALDRPDLRHVPDAALEPAFAGNPWVDGRTARVRFYASAPIVLAGGGVIGSLCVFAEEPGRLVPARLEALADLARQAAVLIEQAQQARESAGQAALFRLVAEGSADVLSRHAPDGTVRYVSPSLRNVLGHEPVTGGRVEDLLRIEPDDLADVQDAARRVLTGGRSASVLFRAGHADRSVRWLEARLAPIRDEHGRVLELHSAARDVTERVRAAQDLAQAAEQAAGLVETCADALVSVDEDDVVVDWNPAAAETFGWSREEAVGRDLSELIVPAELRPQHRAGVARLRAGGEARILGQQVQVTGQRRDGSRLPLELTLWRSRGRDGWRYNAFLRDVTDRVAAEAALTEARDQALASTRAKTAFLAAASHEIRTPLNGVLGTLELLELERLTARQAEYVAVARRSGEALLRLLNDVLDLSKAETTVVDLASEDFSPTAVARDVTAAMTPVAARKGLSVVLDAPADQLLVGDPGRLRQVLMNLVGNAVKFTAQGQVAVSVGLTAAGAGLVRLRISVRDTGAGMCAEELAGLFQPFSQGAQGQRYGGTGLGLALSQQLVELMGGRVDVQSAPGSGSVFVVEVDLPRARTVPVPAAGAEPADPAPAPVDAAPPGGRRPPRVLIADDSEVNLMVAAALLGSAGAEVVTVEDGDEAVAAVQREHFDLVLLDNQMPRMSGVEAAAAIRALPGPAGATRLVALTASTGEDQRAAFAAAGVEGFLTKPVRLADFRRLLAETTPGEAPARSR</sequence>
<evidence type="ECO:0000313" key="16">
    <source>
        <dbReference type="EMBL" id="GGL50725.1"/>
    </source>
</evidence>
<dbReference type="PANTHER" id="PTHR43047">
    <property type="entry name" value="TWO-COMPONENT HISTIDINE PROTEIN KINASE"/>
    <property type="match status" value="1"/>
</dbReference>
<dbReference type="Proteomes" id="UP000648663">
    <property type="component" value="Unassembled WGS sequence"/>
</dbReference>
<dbReference type="SUPFAM" id="SSF55874">
    <property type="entry name" value="ATPase domain of HSP90 chaperone/DNA topoisomerase II/histidine kinase"/>
    <property type="match status" value="1"/>
</dbReference>
<organism evidence="17 18">
    <name type="scientific">Modestobacter marinus</name>
    <dbReference type="NCBI Taxonomy" id="477641"/>
    <lineage>
        <taxon>Bacteria</taxon>
        <taxon>Bacillati</taxon>
        <taxon>Actinomycetota</taxon>
        <taxon>Actinomycetes</taxon>
        <taxon>Geodermatophilales</taxon>
        <taxon>Geodermatophilaceae</taxon>
        <taxon>Modestobacter</taxon>
    </lineage>
</organism>
<dbReference type="EMBL" id="BMMI01000001">
    <property type="protein sequence ID" value="GGL50725.1"/>
    <property type="molecule type" value="Genomic_DNA"/>
</dbReference>
<dbReference type="CDD" id="cd00130">
    <property type="entry name" value="PAS"/>
    <property type="match status" value="2"/>
</dbReference>
<evidence type="ECO:0000256" key="3">
    <source>
        <dbReference type="ARBA" id="ARBA00006402"/>
    </source>
</evidence>
<dbReference type="SMART" id="SM00091">
    <property type="entry name" value="PAS"/>
    <property type="match status" value="2"/>
</dbReference>
<dbReference type="InterPro" id="IPR011006">
    <property type="entry name" value="CheY-like_superfamily"/>
</dbReference>
<dbReference type="InterPro" id="IPR003661">
    <property type="entry name" value="HisK_dim/P_dom"/>
</dbReference>
<dbReference type="SUPFAM" id="SSF47384">
    <property type="entry name" value="Homodimeric domain of signal transducing histidine kinase"/>
    <property type="match status" value="1"/>
</dbReference>
<dbReference type="SMART" id="SM00387">
    <property type="entry name" value="HATPase_c"/>
    <property type="match status" value="1"/>
</dbReference>
<evidence type="ECO:0000256" key="4">
    <source>
        <dbReference type="ARBA" id="ARBA00012438"/>
    </source>
</evidence>
<feature type="region of interest" description="Disordered" evidence="11">
    <location>
        <begin position="668"/>
        <end position="689"/>
    </location>
</feature>
<dbReference type="CDD" id="cd16922">
    <property type="entry name" value="HATPase_EvgS-ArcB-TorS-like"/>
    <property type="match status" value="1"/>
</dbReference>
<dbReference type="SUPFAM" id="SSF55781">
    <property type="entry name" value="GAF domain-like"/>
    <property type="match status" value="1"/>
</dbReference>
<dbReference type="Proteomes" id="UP000552836">
    <property type="component" value="Unassembled WGS sequence"/>
</dbReference>
<dbReference type="PROSITE" id="PS50112">
    <property type="entry name" value="PAS"/>
    <property type="match status" value="1"/>
</dbReference>
<evidence type="ECO:0000259" key="13">
    <source>
        <dbReference type="PROSITE" id="PS50110"/>
    </source>
</evidence>
<dbReference type="PROSITE" id="PS50110">
    <property type="entry name" value="RESPONSE_REGULATORY"/>
    <property type="match status" value="1"/>
</dbReference>
<dbReference type="Gene3D" id="3.30.565.10">
    <property type="entry name" value="Histidine kinase-like ATPase, C-terminal domain"/>
    <property type="match status" value="1"/>
</dbReference>
<dbReference type="EC" id="2.7.13.3" evidence="4"/>
<dbReference type="InterPro" id="IPR001789">
    <property type="entry name" value="Sig_transdc_resp-reg_receiver"/>
</dbReference>
<dbReference type="Gene3D" id="3.30.450.20">
    <property type="entry name" value="PAS domain"/>
    <property type="match status" value="2"/>
</dbReference>
<dbReference type="InterPro" id="IPR013656">
    <property type="entry name" value="PAS_4"/>
</dbReference>
<dbReference type="InterPro" id="IPR003594">
    <property type="entry name" value="HATPase_dom"/>
</dbReference>
<dbReference type="Pfam" id="PF00989">
    <property type="entry name" value="PAS"/>
    <property type="match status" value="1"/>
</dbReference>
<evidence type="ECO:0000313" key="19">
    <source>
        <dbReference type="Proteomes" id="UP000648663"/>
    </source>
</evidence>
<evidence type="ECO:0000256" key="1">
    <source>
        <dbReference type="ARBA" id="ARBA00000085"/>
    </source>
</evidence>
<reference evidence="17 18" key="3">
    <citation type="submission" date="2020-02" db="EMBL/GenBank/DDBJ databases">
        <title>Sequencing the genomes of 1000 actinobacteria strains.</title>
        <authorList>
            <person name="Klenk H.-P."/>
        </authorList>
    </citation>
    <scope>NUCLEOTIDE SEQUENCE [LARGE SCALE GENOMIC DNA]</scope>
    <source>
        <strain evidence="17 18">DSM 45201</strain>
    </source>
</reference>
<dbReference type="SMART" id="SM00448">
    <property type="entry name" value="REC"/>
    <property type="match status" value="1"/>
</dbReference>
<dbReference type="RefSeq" id="WP_166754466.1">
    <property type="nucleotide sequence ID" value="NZ_BAABJU010000001.1"/>
</dbReference>
<feature type="domain" description="PAS" evidence="14">
    <location>
        <begin position="299"/>
        <end position="352"/>
    </location>
</feature>
<dbReference type="FunFam" id="3.30.565.10:FF:000010">
    <property type="entry name" value="Sensor histidine kinase RcsC"/>
    <property type="match status" value="1"/>
</dbReference>
<evidence type="ECO:0000256" key="9">
    <source>
        <dbReference type="ARBA" id="ARBA00074306"/>
    </source>
</evidence>
<dbReference type="InterPro" id="IPR036097">
    <property type="entry name" value="HisK_dim/P_sf"/>
</dbReference>
<dbReference type="PROSITE" id="PS50113">
    <property type="entry name" value="PAC"/>
    <property type="match status" value="2"/>
</dbReference>
<evidence type="ECO:0000256" key="8">
    <source>
        <dbReference type="ARBA" id="ARBA00023012"/>
    </source>
</evidence>
<dbReference type="SUPFAM" id="SSF55785">
    <property type="entry name" value="PYP-like sensor domain (PAS domain)"/>
    <property type="match status" value="2"/>
</dbReference>
<reference evidence="19" key="2">
    <citation type="journal article" date="2019" name="Int. J. Syst. Evol. Microbiol.">
        <title>The Global Catalogue of Microorganisms (GCM) 10K type strain sequencing project: providing services to taxonomists for standard genome sequencing and annotation.</title>
        <authorList>
            <consortium name="The Broad Institute Genomics Platform"/>
            <consortium name="The Broad Institute Genome Sequencing Center for Infectious Disease"/>
            <person name="Wu L."/>
            <person name="Ma J."/>
        </authorList>
    </citation>
    <scope>NUCLEOTIDE SEQUENCE [LARGE SCALE GENOMIC DNA]</scope>
    <source>
        <strain evidence="19">CGMCC 4.5581</strain>
    </source>
</reference>
<protein>
    <recommendedName>
        <fullName evidence="9">Circadian input-output histidine kinase CikA</fullName>
        <ecNumber evidence="4">2.7.13.3</ecNumber>
    </recommendedName>
</protein>
<feature type="domain" description="Response regulatory" evidence="13">
    <location>
        <begin position="695"/>
        <end position="812"/>
    </location>
</feature>
<dbReference type="CDD" id="cd00082">
    <property type="entry name" value="HisKA"/>
    <property type="match status" value="1"/>
</dbReference>
<dbReference type="GO" id="GO:0005886">
    <property type="term" value="C:plasma membrane"/>
    <property type="evidence" value="ECO:0007669"/>
    <property type="project" value="UniProtKB-SubCell"/>
</dbReference>
<evidence type="ECO:0000259" key="14">
    <source>
        <dbReference type="PROSITE" id="PS50112"/>
    </source>
</evidence>
<accession>A0A846LFL2</accession>
<dbReference type="PRINTS" id="PR00344">
    <property type="entry name" value="BCTRLSENSOR"/>
</dbReference>
<dbReference type="CDD" id="cd17546">
    <property type="entry name" value="REC_hyHK_CKI1_RcsC-like"/>
    <property type="match status" value="1"/>
</dbReference>
<comment type="subcellular location">
    <subcellularLocation>
        <location evidence="2">Cell membrane</location>
    </subcellularLocation>
</comment>
<dbReference type="SUPFAM" id="SSF52172">
    <property type="entry name" value="CheY-like"/>
    <property type="match status" value="1"/>
</dbReference>
<dbReference type="Pfam" id="PF08448">
    <property type="entry name" value="PAS_4"/>
    <property type="match status" value="1"/>
</dbReference>
<keyword evidence="19" id="KW-1185">Reference proteome</keyword>
<evidence type="ECO:0000256" key="11">
    <source>
        <dbReference type="SAM" id="MobiDB-lite"/>
    </source>
</evidence>
<dbReference type="InterPro" id="IPR035965">
    <property type="entry name" value="PAS-like_dom_sf"/>
</dbReference>
<evidence type="ECO:0000256" key="10">
    <source>
        <dbReference type="PROSITE-ProRule" id="PRU00169"/>
    </source>
</evidence>
<dbReference type="SMART" id="SM00065">
    <property type="entry name" value="GAF"/>
    <property type="match status" value="1"/>
</dbReference>
<dbReference type="InterPro" id="IPR003018">
    <property type="entry name" value="GAF"/>
</dbReference>
<dbReference type="Gene3D" id="3.40.50.2300">
    <property type="match status" value="1"/>
</dbReference>
<evidence type="ECO:0000259" key="15">
    <source>
        <dbReference type="PROSITE" id="PS50113"/>
    </source>
</evidence>
<dbReference type="NCBIfam" id="TIGR00229">
    <property type="entry name" value="sensory_box"/>
    <property type="match status" value="2"/>
</dbReference>
<feature type="domain" description="Histidine kinase" evidence="12">
    <location>
        <begin position="445"/>
        <end position="662"/>
    </location>
</feature>
<proteinExistence type="inferred from homology"/>
<comment type="caution">
    <text evidence="17">The sequence shown here is derived from an EMBL/GenBank/DDBJ whole genome shotgun (WGS) entry which is preliminary data.</text>
</comment>
<dbReference type="InterPro" id="IPR029016">
    <property type="entry name" value="GAF-like_dom_sf"/>
</dbReference>
<dbReference type="SMART" id="SM00086">
    <property type="entry name" value="PAC"/>
    <property type="match status" value="2"/>
</dbReference>
<feature type="modified residue" description="4-aspartylphosphate" evidence="10">
    <location>
        <position position="744"/>
    </location>
</feature>
<dbReference type="PANTHER" id="PTHR43047:SF78">
    <property type="entry name" value="SENSORY_REGULATORY PROTEIN RPFC"/>
    <property type="match status" value="1"/>
</dbReference>
<dbReference type="Pfam" id="PF02518">
    <property type="entry name" value="HATPase_c"/>
    <property type="match status" value="1"/>
</dbReference>
<dbReference type="SMART" id="SM00388">
    <property type="entry name" value="HisKA"/>
    <property type="match status" value="1"/>
</dbReference>
<evidence type="ECO:0000313" key="18">
    <source>
        <dbReference type="Proteomes" id="UP000552836"/>
    </source>
</evidence>
<dbReference type="Pfam" id="PF00072">
    <property type="entry name" value="Response_reg"/>
    <property type="match status" value="1"/>
</dbReference>
<dbReference type="GO" id="GO:0006355">
    <property type="term" value="P:regulation of DNA-templated transcription"/>
    <property type="evidence" value="ECO:0007669"/>
    <property type="project" value="InterPro"/>
</dbReference>
<dbReference type="InterPro" id="IPR005467">
    <property type="entry name" value="His_kinase_dom"/>
</dbReference>
<comment type="catalytic activity">
    <reaction evidence="1">
        <text>ATP + protein L-histidine = ADP + protein N-phospho-L-histidine.</text>
        <dbReference type="EC" id="2.7.13.3"/>
    </reaction>
</comment>
<evidence type="ECO:0000256" key="7">
    <source>
        <dbReference type="ARBA" id="ARBA00022777"/>
    </source>
</evidence>
<dbReference type="GO" id="GO:0000155">
    <property type="term" value="F:phosphorelay sensor kinase activity"/>
    <property type="evidence" value="ECO:0007669"/>
    <property type="project" value="InterPro"/>
</dbReference>
<dbReference type="InterPro" id="IPR000700">
    <property type="entry name" value="PAS-assoc_C"/>
</dbReference>
<dbReference type="InterPro" id="IPR004358">
    <property type="entry name" value="Sig_transdc_His_kin-like_C"/>
</dbReference>
<dbReference type="PROSITE" id="PS50109">
    <property type="entry name" value="HIS_KIN"/>
    <property type="match status" value="1"/>
</dbReference>
<reference evidence="16" key="1">
    <citation type="journal article" date="2014" name="Int. J. Syst. Evol. Microbiol.">
        <title>Complete genome of a new Firmicutes species belonging to the dominant human colonic microbiota ('Ruminococcus bicirculans') reveals two chromosomes and a selective capacity to utilize plant glucans.</title>
        <authorList>
            <consortium name="NISC Comparative Sequencing Program"/>
            <person name="Wegmann U."/>
            <person name="Louis P."/>
            <person name="Goesmann A."/>
            <person name="Henrissat B."/>
            <person name="Duncan S.H."/>
            <person name="Flint H.J."/>
        </authorList>
    </citation>
    <scope>NUCLEOTIDE SEQUENCE</scope>
    <source>
        <strain evidence="16">CGMCC 4.5581</strain>
    </source>
</reference>
<feature type="domain" description="PAC" evidence="15">
    <location>
        <begin position="377"/>
        <end position="427"/>
    </location>
</feature>
<evidence type="ECO:0000313" key="17">
    <source>
        <dbReference type="EMBL" id="NIH66963.1"/>
    </source>
</evidence>
<dbReference type="InterPro" id="IPR036890">
    <property type="entry name" value="HATPase_C_sf"/>
</dbReference>
<dbReference type="Gene3D" id="3.30.450.40">
    <property type="match status" value="1"/>
</dbReference>
<evidence type="ECO:0000256" key="6">
    <source>
        <dbReference type="ARBA" id="ARBA00022679"/>
    </source>
</evidence>
<dbReference type="InterPro" id="IPR001610">
    <property type="entry name" value="PAC"/>
</dbReference>
<dbReference type="InterPro" id="IPR013767">
    <property type="entry name" value="PAS_fold"/>
</dbReference>
<evidence type="ECO:0000256" key="2">
    <source>
        <dbReference type="ARBA" id="ARBA00004236"/>
    </source>
</evidence>
<dbReference type="Gene3D" id="1.10.287.130">
    <property type="match status" value="1"/>
</dbReference>
<keyword evidence="8" id="KW-0902">Two-component regulatory system</keyword>
<reference evidence="16" key="4">
    <citation type="submission" date="2024-05" db="EMBL/GenBank/DDBJ databases">
        <authorList>
            <person name="Sun Q."/>
            <person name="Zhou Y."/>
        </authorList>
    </citation>
    <scope>NUCLEOTIDE SEQUENCE</scope>
    <source>
        <strain evidence="16">CGMCC 4.5581</strain>
    </source>
</reference>
<feature type="domain" description="PAC" evidence="15">
    <location>
        <begin position="244"/>
        <end position="298"/>
    </location>
</feature>
<dbReference type="InterPro" id="IPR000014">
    <property type="entry name" value="PAS"/>
</dbReference>
<comment type="similarity">
    <text evidence="3">In the N-terminal section; belongs to the phytochrome family.</text>
</comment>
<name>A0A846LFL2_9ACTN</name>
<keyword evidence="5 10" id="KW-0597">Phosphoprotein</keyword>
<evidence type="ECO:0000259" key="12">
    <source>
        <dbReference type="PROSITE" id="PS50109"/>
    </source>
</evidence>